<comment type="caution">
    <text evidence="2">The sequence shown here is derived from an EMBL/GenBank/DDBJ whole genome shotgun (WGS) entry which is preliminary data.</text>
</comment>
<keyword evidence="1" id="KW-0732">Signal</keyword>
<organism evidence="2 3">
    <name type="scientific">Mucilaginibacter rigui</name>
    <dbReference type="NCBI Taxonomy" id="534635"/>
    <lineage>
        <taxon>Bacteria</taxon>
        <taxon>Pseudomonadati</taxon>
        <taxon>Bacteroidota</taxon>
        <taxon>Sphingobacteriia</taxon>
        <taxon>Sphingobacteriales</taxon>
        <taxon>Sphingobacteriaceae</taxon>
        <taxon>Mucilaginibacter</taxon>
    </lineage>
</organism>
<reference evidence="2 3" key="1">
    <citation type="submission" date="2020-09" db="EMBL/GenBank/DDBJ databases">
        <title>Novel species of Mucilaginibacter isolated from a glacier on the Tibetan Plateau.</title>
        <authorList>
            <person name="Liu Q."/>
            <person name="Xin Y.-H."/>
        </authorList>
    </citation>
    <scope>NUCLEOTIDE SEQUENCE [LARGE SCALE GENOMIC DNA]</scope>
    <source>
        <strain evidence="2 3">CGMCC 1.13878</strain>
    </source>
</reference>
<dbReference type="EMBL" id="JACWMW010000007">
    <property type="protein sequence ID" value="MBD1387646.1"/>
    <property type="molecule type" value="Genomic_DNA"/>
</dbReference>
<name>A0ABR7XAU0_9SPHI</name>
<evidence type="ECO:0000313" key="3">
    <source>
        <dbReference type="Proteomes" id="UP000618754"/>
    </source>
</evidence>
<feature type="signal peptide" evidence="1">
    <location>
        <begin position="1"/>
        <end position="23"/>
    </location>
</feature>
<evidence type="ECO:0000313" key="2">
    <source>
        <dbReference type="EMBL" id="MBD1387646.1"/>
    </source>
</evidence>
<dbReference type="SUPFAM" id="SSF82185">
    <property type="entry name" value="Histone H3 K4-specific methyltransferase SET7/9 N-terminal domain"/>
    <property type="match status" value="1"/>
</dbReference>
<gene>
    <name evidence="2" type="ORF">IDJ75_20340</name>
</gene>
<protein>
    <recommendedName>
        <fullName evidence="4">TonB C-terminal domain-containing protein</fullName>
    </recommendedName>
</protein>
<dbReference type="Gene3D" id="2.20.110.10">
    <property type="entry name" value="Histone H3 K4-specific methyltransferase SET7/9 N-terminal domain"/>
    <property type="match status" value="1"/>
</dbReference>
<evidence type="ECO:0000256" key="1">
    <source>
        <dbReference type="SAM" id="SignalP"/>
    </source>
</evidence>
<dbReference type="Proteomes" id="UP000618754">
    <property type="component" value="Unassembled WGS sequence"/>
</dbReference>
<accession>A0ABR7XAU0</accession>
<dbReference type="RefSeq" id="WP_191177492.1">
    <property type="nucleotide sequence ID" value="NZ_JACWMW010000007.1"/>
</dbReference>
<feature type="chain" id="PRO_5047013142" description="TonB C-terminal domain-containing protein" evidence="1">
    <location>
        <begin position="24"/>
        <end position="393"/>
    </location>
</feature>
<proteinExistence type="predicted"/>
<evidence type="ECO:0008006" key="4">
    <source>
        <dbReference type="Google" id="ProtNLM"/>
    </source>
</evidence>
<sequence>MKIFSAVLVLCLSHLFFSIDASAQESEEPRNINIKYIQEDSVSITLNESFDMIEDSCSQIIRFTHFNADEKKFYGAFTDVSRLDSNVILTQGLYDKSGLKQGLFISRYVNGNLQAKGRYKNNVFDGKWETYYENGKPHTIFIAVSNSIIVQDSWAITGEKVVDNGTGEYMVSLANDNDGGRAVWKGKLLNGKPEGTWQLVINSNGLVKVINTETFKDGHFVKGIGITGNYKNASRVVMMPPEALPFLQAENMAISSYPCNANTPMFTENIIKHDDNIYLDAHYEANRYDFRSELFSSLFNKTRGNSSPFLGLFDIHLTAEIDELGKFKNIKTAGTADIGMESAVISALHDMPILKPATINGKVVKQKFTLTYLYDKKTKHYSIDYKFLPLNQH</sequence>
<keyword evidence="3" id="KW-1185">Reference proteome</keyword>